<dbReference type="Proteomes" id="UP000663851">
    <property type="component" value="Unassembled WGS sequence"/>
</dbReference>
<protein>
    <submittedName>
        <fullName evidence="2">Uncharacterized protein</fullName>
    </submittedName>
</protein>
<dbReference type="Proteomes" id="UP000663848">
    <property type="component" value="Unassembled WGS sequence"/>
</dbReference>
<dbReference type="EMBL" id="CAJNXB010005783">
    <property type="protein sequence ID" value="CAF3445783.1"/>
    <property type="molecule type" value="Genomic_DNA"/>
</dbReference>
<evidence type="ECO:0000313" key="7">
    <source>
        <dbReference type="EMBL" id="CAF4477763.1"/>
    </source>
</evidence>
<dbReference type="EMBL" id="CAJNYD010001874">
    <property type="protein sequence ID" value="CAF3375924.1"/>
    <property type="molecule type" value="Genomic_DNA"/>
</dbReference>
<comment type="caution">
    <text evidence="2">The sequence shown here is derived from an EMBL/GenBank/DDBJ whole genome shotgun (WGS) entry which is preliminary data.</text>
</comment>
<evidence type="ECO:0000313" key="3">
    <source>
        <dbReference type="EMBL" id="CAF3375924.1"/>
    </source>
</evidence>
<dbReference type="OrthoDB" id="10366565at2759"/>
<dbReference type="EMBL" id="CAJOBO010001018">
    <property type="protein sequence ID" value="CAF4326273.1"/>
    <property type="molecule type" value="Genomic_DNA"/>
</dbReference>
<feature type="signal peptide" evidence="1">
    <location>
        <begin position="1"/>
        <end position="17"/>
    </location>
</feature>
<proteinExistence type="predicted"/>
<sequence>MLYFLLSIVLVTASVYSDQHLVVDISEEGVAIQQEITLRDGLQIIHVPAHRHLEEVYIYMDFDKDFQLVKLINQNKCQLSKLIPDMKPITIDPKQRQSAPLDSSTMSHTQIVRLEKSEPLTNLSYLRQEMQMACTGWPTFWVDNVDENTFYSKKNNFETLLVGDNNYQVSPFARDSLSCPQGGGHVGVHVQCHPDCFYQLCNPSGGKWCFYTATHCPMVTTSCWQHLSNIPLACVPCCSHPAVKCSGALQYCGCYANSQLGK</sequence>
<reference evidence="2" key="1">
    <citation type="submission" date="2021-02" db="EMBL/GenBank/DDBJ databases">
        <authorList>
            <person name="Nowell W R."/>
        </authorList>
    </citation>
    <scope>NUCLEOTIDE SEQUENCE</scope>
</reference>
<feature type="chain" id="PRO_5044132321" evidence="1">
    <location>
        <begin position="18"/>
        <end position="262"/>
    </location>
</feature>
<dbReference type="Proteomes" id="UP000663833">
    <property type="component" value="Unassembled WGS sequence"/>
</dbReference>
<dbReference type="Proteomes" id="UP000663825">
    <property type="component" value="Unassembled WGS sequence"/>
</dbReference>
<accession>A0A817TQ68</accession>
<dbReference type="EMBL" id="CAJNYT010000058">
    <property type="protein sequence ID" value="CAF3321095.1"/>
    <property type="molecule type" value="Genomic_DNA"/>
</dbReference>
<gene>
    <name evidence="2" type="ORF">GRG538_LOCUS2445</name>
    <name evidence="5" type="ORF">HFQ381_LOCUS15154</name>
    <name evidence="3" type="ORF">LUA448_LOCUS15311</name>
    <name evidence="7" type="ORF">QYT958_LOCUS2768</name>
    <name evidence="4" type="ORF">TIS948_LOCUS31553</name>
    <name evidence="6" type="ORF">UJA718_LOCUS22688</name>
</gene>
<name>A0A817TQ68_9BILA</name>
<evidence type="ECO:0000313" key="4">
    <source>
        <dbReference type="EMBL" id="CAF3445783.1"/>
    </source>
</evidence>
<dbReference type="AlphaFoldDB" id="A0A817TQ68"/>
<evidence type="ECO:0000313" key="2">
    <source>
        <dbReference type="EMBL" id="CAF3321095.1"/>
    </source>
</evidence>
<evidence type="ECO:0000313" key="6">
    <source>
        <dbReference type="EMBL" id="CAF4449487.1"/>
    </source>
</evidence>
<dbReference type="EMBL" id="CAJOBR010000184">
    <property type="protein sequence ID" value="CAF4477763.1"/>
    <property type="molecule type" value="Genomic_DNA"/>
</dbReference>
<keyword evidence="1" id="KW-0732">Signal</keyword>
<evidence type="ECO:0000313" key="9">
    <source>
        <dbReference type="Proteomes" id="UP000663873"/>
    </source>
</evidence>
<dbReference type="Proteomes" id="UP000663873">
    <property type="component" value="Unassembled WGS sequence"/>
</dbReference>
<evidence type="ECO:0000256" key="1">
    <source>
        <dbReference type="SAM" id="SignalP"/>
    </source>
</evidence>
<organism evidence="2 8">
    <name type="scientific">Rotaria socialis</name>
    <dbReference type="NCBI Taxonomy" id="392032"/>
    <lineage>
        <taxon>Eukaryota</taxon>
        <taxon>Metazoa</taxon>
        <taxon>Spiralia</taxon>
        <taxon>Gnathifera</taxon>
        <taxon>Rotifera</taxon>
        <taxon>Eurotatoria</taxon>
        <taxon>Bdelloidea</taxon>
        <taxon>Philodinida</taxon>
        <taxon>Philodinidae</taxon>
        <taxon>Rotaria</taxon>
    </lineage>
</organism>
<keyword evidence="9" id="KW-1185">Reference proteome</keyword>
<evidence type="ECO:0000313" key="8">
    <source>
        <dbReference type="Proteomes" id="UP000663872"/>
    </source>
</evidence>
<dbReference type="Proteomes" id="UP000663872">
    <property type="component" value="Unassembled WGS sequence"/>
</dbReference>
<dbReference type="EMBL" id="CAJOBP010004735">
    <property type="protein sequence ID" value="CAF4449487.1"/>
    <property type="molecule type" value="Genomic_DNA"/>
</dbReference>
<evidence type="ECO:0000313" key="5">
    <source>
        <dbReference type="EMBL" id="CAF4326273.1"/>
    </source>
</evidence>